<feature type="region of interest" description="Disordered" evidence="1">
    <location>
        <begin position="216"/>
        <end position="242"/>
    </location>
</feature>
<reference evidence="2" key="1">
    <citation type="submission" date="2021-05" db="EMBL/GenBank/DDBJ databases">
        <title>The genome of the haptophyte Pavlova lutheri (Diacronema luteri, Pavlovales) - a model for lipid biosynthesis in eukaryotic algae.</title>
        <authorList>
            <person name="Hulatt C.J."/>
            <person name="Posewitz M.C."/>
        </authorList>
    </citation>
    <scope>NUCLEOTIDE SEQUENCE</scope>
    <source>
        <strain evidence="2">NIVA-4/92</strain>
    </source>
</reference>
<feature type="compositionally biased region" description="Low complexity" evidence="1">
    <location>
        <begin position="373"/>
        <end position="390"/>
    </location>
</feature>
<dbReference type="OMA" id="RFAHFEA"/>
<protein>
    <submittedName>
        <fullName evidence="2">Uncharacterized protein</fullName>
    </submittedName>
</protein>
<feature type="compositionally biased region" description="Basic residues" evidence="1">
    <location>
        <begin position="63"/>
        <end position="74"/>
    </location>
</feature>
<feature type="region of interest" description="Disordered" evidence="1">
    <location>
        <begin position="1"/>
        <end position="118"/>
    </location>
</feature>
<feature type="compositionally biased region" description="Low complexity" evidence="1">
    <location>
        <begin position="396"/>
        <end position="413"/>
    </location>
</feature>
<feature type="compositionally biased region" description="Low complexity" evidence="1">
    <location>
        <begin position="303"/>
        <end position="318"/>
    </location>
</feature>
<comment type="caution">
    <text evidence="2">The sequence shown here is derived from an EMBL/GenBank/DDBJ whole genome shotgun (WGS) entry which is preliminary data.</text>
</comment>
<dbReference type="EMBL" id="JAGTXO010000010">
    <property type="protein sequence ID" value="KAG8465671.1"/>
    <property type="molecule type" value="Genomic_DNA"/>
</dbReference>
<dbReference type="AlphaFoldDB" id="A0A8J5XBM9"/>
<keyword evidence="3" id="KW-1185">Reference proteome</keyword>
<feature type="region of interest" description="Disordered" evidence="1">
    <location>
        <begin position="274"/>
        <end position="318"/>
    </location>
</feature>
<feature type="compositionally biased region" description="Low complexity" evidence="1">
    <location>
        <begin position="274"/>
        <end position="283"/>
    </location>
</feature>
<evidence type="ECO:0000256" key="1">
    <source>
        <dbReference type="SAM" id="MobiDB-lite"/>
    </source>
</evidence>
<evidence type="ECO:0000313" key="2">
    <source>
        <dbReference type="EMBL" id="KAG8465671.1"/>
    </source>
</evidence>
<accession>A0A8J5XBM9</accession>
<feature type="region of interest" description="Disordered" evidence="1">
    <location>
        <begin position="373"/>
        <end position="522"/>
    </location>
</feature>
<feature type="compositionally biased region" description="Low complexity" evidence="1">
    <location>
        <begin position="438"/>
        <end position="448"/>
    </location>
</feature>
<organism evidence="2 3">
    <name type="scientific">Diacronema lutheri</name>
    <name type="common">Unicellular marine alga</name>
    <name type="synonym">Monochrysis lutheri</name>
    <dbReference type="NCBI Taxonomy" id="2081491"/>
    <lineage>
        <taxon>Eukaryota</taxon>
        <taxon>Haptista</taxon>
        <taxon>Haptophyta</taxon>
        <taxon>Pavlovophyceae</taxon>
        <taxon>Pavlovales</taxon>
        <taxon>Pavlovaceae</taxon>
        <taxon>Diacronema</taxon>
    </lineage>
</organism>
<evidence type="ECO:0000313" key="3">
    <source>
        <dbReference type="Proteomes" id="UP000751190"/>
    </source>
</evidence>
<sequence>MEQLAVPHEAKIATLGEEGEGIRAPSGVHTPPLAEGNEAKLRDTPGVTVDADGWITVTPQASAKRKHKRDKHKQKRDETAPAQSLVDVQLSTPSAVAPHGSAPAVGPPQPPQLGDESAVVGGALGASAAPAHERAGTLVTASAVPSSTVAALATKVASALDTAGGAAAASDPSVAPARELPEAGVAPSRRSIKRARKEANAAAAVIGSAAAGLAAGAAPDGQGLRPPAAHTPSAAARVSSPVPTASAHKRAVAKASQDIVPFSGIEPPLAAASSDVGNAAATPGPLPAAPSSQLPRKAGDGNKSATKPAAKASAKASAPLEPFGSATLACTTRAVATPQPVPAALVPTERQAAPPAATAAAVPAAATLANARGAPDAAAPPAAASAQAPHAPQPVEPVAAAAAHAARGAAAVPTSTALTTDGARAPAPAKRKRKRKSAAPAAAPADAPQRPERAPKRSALADAHAGGQPKHKRAALAPPEAHARTEGAPRAVTALRAAQAGGSSARLPDPLAGVTGKHNARPGGIVAATAPGAGRGTTTPGPRPSALSPFEAAVLSRFAHFEAGILGKLDRLEQAILQLAAAPARAVGAPLHAGASA</sequence>
<gene>
    <name evidence="2" type="ORF">KFE25_002978</name>
</gene>
<proteinExistence type="predicted"/>
<name>A0A8J5XBM9_DIALT</name>
<dbReference type="Proteomes" id="UP000751190">
    <property type="component" value="Unassembled WGS sequence"/>
</dbReference>